<comment type="caution">
    <text evidence="2">The sequence shown here is derived from an EMBL/GenBank/DDBJ whole genome shotgun (WGS) entry which is preliminary data.</text>
</comment>
<evidence type="ECO:0000313" key="2">
    <source>
        <dbReference type="EMBL" id="MYM96332.1"/>
    </source>
</evidence>
<accession>A0A845GSI9</accession>
<evidence type="ECO:0000313" key="3">
    <source>
        <dbReference type="Proteomes" id="UP000447355"/>
    </source>
</evidence>
<feature type="transmembrane region" description="Helical" evidence="1">
    <location>
        <begin position="21"/>
        <end position="38"/>
    </location>
</feature>
<protein>
    <submittedName>
        <fullName evidence="2">Uncharacterized protein</fullName>
    </submittedName>
</protein>
<organism evidence="2 3">
    <name type="scientific">Duganella vulcania</name>
    <dbReference type="NCBI Taxonomy" id="2692166"/>
    <lineage>
        <taxon>Bacteria</taxon>
        <taxon>Pseudomonadati</taxon>
        <taxon>Pseudomonadota</taxon>
        <taxon>Betaproteobacteria</taxon>
        <taxon>Burkholderiales</taxon>
        <taxon>Oxalobacteraceae</taxon>
        <taxon>Telluria group</taxon>
        <taxon>Duganella</taxon>
    </lineage>
</organism>
<dbReference type="Proteomes" id="UP000447355">
    <property type="component" value="Unassembled WGS sequence"/>
</dbReference>
<keyword evidence="1" id="KW-1133">Transmembrane helix</keyword>
<gene>
    <name evidence="2" type="ORF">GTP90_20915</name>
</gene>
<keyword evidence="1" id="KW-0812">Transmembrane</keyword>
<evidence type="ECO:0000256" key="1">
    <source>
        <dbReference type="SAM" id="Phobius"/>
    </source>
</evidence>
<dbReference type="EMBL" id="WWCX01000043">
    <property type="protein sequence ID" value="MYM96332.1"/>
    <property type="molecule type" value="Genomic_DNA"/>
</dbReference>
<reference evidence="2" key="1">
    <citation type="submission" date="2019-12" db="EMBL/GenBank/DDBJ databases">
        <title>Novel species isolated from a subtropical stream in China.</title>
        <authorList>
            <person name="Lu H."/>
        </authorList>
    </citation>
    <scope>NUCLEOTIDE SEQUENCE [LARGE SCALE GENOMIC DNA]</scope>
    <source>
        <strain evidence="2">FT81W</strain>
    </source>
</reference>
<dbReference type="RefSeq" id="WP_161085353.1">
    <property type="nucleotide sequence ID" value="NZ_WWCX01000043.1"/>
</dbReference>
<proteinExistence type="predicted"/>
<feature type="transmembrane region" description="Helical" evidence="1">
    <location>
        <begin position="44"/>
        <end position="63"/>
    </location>
</feature>
<dbReference type="AlphaFoldDB" id="A0A845GSI9"/>
<sequence length="143" mass="15590">MACTISRRSIGMNPLRSARDWAIVAGIIASLFVEVQLLEWWQPSGVWPSVLIGGLIGMSPSLFSSLPVRGTVKATGSIAFLGRVDQAGFVLAGEGPEGRIYKSKGPRWLSWDSNRIVIGAIDGDEIPVTVPLHFYISLKRRQL</sequence>
<name>A0A845GSI9_9BURK</name>
<keyword evidence="1" id="KW-0472">Membrane</keyword>